<dbReference type="EMBL" id="FWXJ01000010">
    <property type="protein sequence ID" value="SMC65143.1"/>
    <property type="molecule type" value="Genomic_DNA"/>
</dbReference>
<comment type="subcellular location">
    <subcellularLocation>
        <location evidence="1">Cell membrane</location>
        <topology evidence="1">Multi-pass membrane protein</topology>
    </subcellularLocation>
</comment>
<dbReference type="NCBIfam" id="TIGR03426">
    <property type="entry name" value="shape_MreD"/>
    <property type="match status" value="1"/>
</dbReference>
<feature type="transmembrane region" description="Helical" evidence="8">
    <location>
        <begin position="37"/>
        <end position="57"/>
    </location>
</feature>
<keyword evidence="10" id="KW-1185">Reference proteome</keyword>
<evidence type="ECO:0000313" key="9">
    <source>
        <dbReference type="EMBL" id="SMC65143.1"/>
    </source>
</evidence>
<dbReference type="AlphaFoldDB" id="A0A1W2AWS5"/>
<dbReference type="InterPro" id="IPR026034">
    <property type="entry name" value="MreD_proteobac"/>
</dbReference>
<dbReference type="OrthoDB" id="5297408at2"/>
<dbReference type="InterPro" id="IPR007227">
    <property type="entry name" value="Cell_shape_determining_MreD"/>
</dbReference>
<feature type="transmembrane region" description="Helical" evidence="8">
    <location>
        <begin position="69"/>
        <end position="87"/>
    </location>
</feature>
<reference evidence="9 10" key="1">
    <citation type="submission" date="2017-04" db="EMBL/GenBank/DDBJ databases">
        <authorList>
            <person name="Afonso C.L."/>
            <person name="Miller P.J."/>
            <person name="Scott M.A."/>
            <person name="Spackman E."/>
            <person name="Goraichik I."/>
            <person name="Dimitrov K.M."/>
            <person name="Suarez D.L."/>
            <person name="Swayne D.E."/>
        </authorList>
    </citation>
    <scope>NUCLEOTIDE SEQUENCE [LARGE SCALE GENOMIC DNA]</scope>
    <source>
        <strain evidence="9 10">VK13</strain>
    </source>
</reference>
<evidence type="ECO:0000256" key="8">
    <source>
        <dbReference type="SAM" id="Phobius"/>
    </source>
</evidence>
<keyword evidence="5" id="KW-0133">Cell shape</keyword>
<keyword evidence="3" id="KW-1003">Cell membrane</keyword>
<keyword evidence="7 8" id="KW-0472">Membrane</keyword>
<feature type="transmembrane region" description="Helical" evidence="8">
    <location>
        <begin position="99"/>
        <end position="121"/>
    </location>
</feature>
<dbReference type="STRING" id="1938817.SAMN06296008_110133"/>
<dbReference type="GO" id="GO:0008360">
    <property type="term" value="P:regulation of cell shape"/>
    <property type="evidence" value="ECO:0007669"/>
    <property type="project" value="UniProtKB-KW"/>
</dbReference>
<gene>
    <name evidence="9" type="ORF">SAMN06296008_110133</name>
</gene>
<dbReference type="RefSeq" id="WP_084284166.1">
    <property type="nucleotide sequence ID" value="NZ_FWXJ01000010.1"/>
</dbReference>
<evidence type="ECO:0000256" key="6">
    <source>
        <dbReference type="ARBA" id="ARBA00022989"/>
    </source>
</evidence>
<dbReference type="GO" id="GO:0005886">
    <property type="term" value="C:plasma membrane"/>
    <property type="evidence" value="ECO:0007669"/>
    <property type="project" value="UniProtKB-SubCell"/>
</dbReference>
<dbReference type="PANTHER" id="PTHR37484:SF1">
    <property type="entry name" value="ROD SHAPE-DETERMINING PROTEIN MRED"/>
    <property type="match status" value="1"/>
</dbReference>
<evidence type="ECO:0000256" key="1">
    <source>
        <dbReference type="ARBA" id="ARBA00004651"/>
    </source>
</evidence>
<evidence type="ECO:0000256" key="5">
    <source>
        <dbReference type="ARBA" id="ARBA00022960"/>
    </source>
</evidence>
<protein>
    <submittedName>
        <fullName evidence="9">Rod shape-determining protein MreD</fullName>
    </submittedName>
</protein>
<evidence type="ECO:0000256" key="7">
    <source>
        <dbReference type="ARBA" id="ARBA00023136"/>
    </source>
</evidence>
<feature type="transmembrane region" description="Helical" evidence="8">
    <location>
        <begin position="127"/>
        <end position="145"/>
    </location>
</feature>
<accession>A0A1W2AWS5</accession>
<dbReference type="PANTHER" id="PTHR37484">
    <property type="entry name" value="ROD SHAPE-DETERMINING PROTEIN MRED"/>
    <property type="match status" value="1"/>
</dbReference>
<organism evidence="9 10">
    <name type="scientific">Polynucleobacter kasalickyi</name>
    <dbReference type="NCBI Taxonomy" id="1938817"/>
    <lineage>
        <taxon>Bacteria</taxon>
        <taxon>Pseudomonadati</taxon>
        <taxon>Pseudomonadota</taxon>
        <taxon>Betaproteobacteria</taxon>
        <taxon>Burkholderiales</taxon>
        <taxon>Burkholderiaceae</taxon>
        <taxon>Polynucleobacter</taxon>
    </lineage>
</organism>
<evidence type="ECO:0000256" key="4">
    <source>
        <dbReference type="ARBA" id="ARBA00022692"/>
    </source>
</evidence>
<dbReference type="Proteomes" id="UP000192708">
    <property type="component" value="Unassembled WGS sequence"/>
</dbReference>
<sequence>MKLNFLMGMTVSLLLAFFINMLPWGNHPWIPDFILPVLLYWVLFFPEKISLVLFFILGLMMDIQTSSPLGLHALAYVVGSVVMSFWSRKLLTNSPIGQLLVVFQIFLLIHSIIIILFWLLIPSYVFSIYYILVPAIIELCIWPIVRKLLTHPGTFLNGRKL</sequence>
<proteinExistence type="inferred from homology"/>
<evidence type="ECO:0000256" key="2">
    <source>
        <dbReference type="ARBA" id="ARBA00007776"/>
    </source>
</evidence>
<feature type="transmembrane region" description="Helical" evidence="8">
    <location>
        <begin position="6"/>
        <end position="25"/>
    </location>
</feature>
<keyword evidence="6 8" id="KW-1133">Transmembrane helix</keyword>
<evidence type="ECO:0000313" key="10">
    <source>
        <dbReference type="Proteomes" id="UP000192708"/>
    </source>
</evidence>
<name>A0A1W2AWS5_9BURK</name>
<dbReference type="Pfam" id="PF04093">
    <property type="entry name" value="MreD"/>
    <property type="match status" value="1"/>
</dbReference>
<comment type="similarity">
    <text evidence="2">Belongs to the MreD family.</text>
</comment>
<keyword evidence="4 8" id="KW-0812">Transmembrane</keyword>
<evidence type="ECO:0000256" key="3">
    <source>
        <dbReference type="ARBA" id="ARBA00022475"/>
    </source>
</evidence>